<dbReference type="InterPro" id="IPR016032">
    <property type="entry name" value="Sig_transdc_resp-reg_C-effctor"/>
</dbReference>
<dbReference type="PROSITE" id="PS51755">
    <property type="entry name" value="OMPR_PHOB"/>
    <property type="match status" value="1"/>
</dbReference>
<dbReference type="InterPro" id="IPR036388">
    <property type="entry name" value="WH-like_DNA-bd_sf"/>
</dbReference>
<evidence type="ECO:0000256" key="1">
    <source>
        <dbReference type="ARBA" id="ARBA00023125"/>
    </source>
</evidence>
<name>A0A512APL8_9SPHN</name>
<evidence type="ECO:0000313" key="4">
    <source>
        <dbReference type="EMBL" id="GEO01658.1"/>
    </source>
</evidence>
<dbReference type="Pfam" id="PF00486">
    <property type="entry name" value="Trans_reg_C"/>
    <property type="match status" value="1"/>
</dbReference>
<organism evidence="4 5">
    <name type="scientific">Novosphingobium sediminis</name>
    <dbReference type="NCBI Taxonomy" id="707214"/>
    <lineage>
        <taxon>Bacteria</taxon>
        <taxon>Pseudomonadati</taxon>
        <taxon>Pseudomonadota</taxon>
        <taxon>Alphaproteobacteria</taxon>
        <taxon>Sphingomonadales</taxon>
        <taxon>Sphingomonadaceae</taxon>
        <taxon>Novosphingobium</taxon>
    </lineage>
</organism>
<dbReference type="SUPFAM" id="SSF46894">
    <property type="entry name" value="C-terminal effector domain of the bipartite response regulators"/>
    <property type="match status" value="1"/>
</dbReference>
<dbReference type="GO" id="GO:0003677">
    <property type="term" value="F:DNA binding"/>
    <property type="evidence" value="ECO:0007669"/>
    <property type="project" value="UniProtKB-UniRule"/>
</dbReference>
<sequence>MSILSDSPVALPCRACSESPIALVDGASSIPTRYLKVRDEASDNREAFVRSVFSDLTCLPFFDEGTFALSRADTDYDILILDSSDPVRMARYLRINRALLRNVAKFAIMQESSPSRRARMLMAGCDDVFDCARTSPEEAAVRVNAVMRRYKARETIRQEGMRTAADMAQFAAPHTLTPRECTLLKALAGQPGKAMSASQLCRFVAPQDSAQFKRSLKFAISRLRGKLYPHWRIRTAADTGYTLVRVDAGIPEVGVTGEAVRRRQPRIRLPQQELPASAFDQTRSAA</sequence>
<comment type="caution">
    <text evidence="4">The sequence shown here is derived from an EMBL/GenBank/DDBJ whole genome shotgun (WGS) entry which is preliminary data.</text>
</comment>
<feature type="DNA-binding region" description="OmpR/PhoB-type" evidence="2">
    <location>
        <begin position="145"/>
        <end position="245"/>
    </location>
</feature>
<gene>
    <name evidence="4" type="ORF">NSE01_34900</name>
</gene>
<keyword evidence="1 2" id="KW-0238">DNA-binding</keyword>
<dbReference type="EMBL" id="BJYR01000025">
    <property type="protein sequence ID" value="GEO01658.1"/>
    <property type="molecule type" value="Genomic_DNA"/>
</dbReference>
<accession>A0A512APL8</accession>
<dbReference type="PROSITE" id="PS50096">
    <property type="entry name" value="IQ"/>
    <property type="match status" value="1"/>
</dbReference>
<feature type="domain" description="OmpR/PhoB-type" evidence="3">
    <location>
        <begin position="145"/>
        <end position="245"/>
    </location>
</feature>
<evidence type="ECO:0000256" key="2">
    <source>
        <dbReference type="PROSITE-ProRule" id="PRU01091"/>
    </source>
</evidence>
<reference evidence="4 5" key="1">
    <citation type="submission" date="2019-07" db="EMBL/GenBank/DDBJ databases">
        <title>Whole genome shotgun sequence of Novosphingobium sediminis NBRC 106119.</title>
        <authorList>
            <person name="Hosoyama A."/>
            <person name="Uohara A."/>
            <person name="Ohji S."/>
            <person name="Ichikawa N."/>
        </authorList>
    </citation>
    <scope>NUCLEOTIDE SEQUENCE [LARGE SCALE GENOMIC DNA]</scope>
    <source>
        <strain evidence="4 5">NBRC 106119</strain>
    </source>
</reference>
<dbReference type="Gene3D" id="1.10.10.10">
    <property type="entry name" value="Winged helix-like DNA-binding domain superfamily/Winged helix DNA-binding domain"/>
    <property type="match status" value="1"/>
</dbReference>
<dbReference type="InterPro" id="IPR001867">
    <property type="entry name" value="OmpR/PhoB-type_DNA-bd"/>
</dbReference>
<dbReference type="GO" id="GO:0000160">
    <property type="term" value="P:phosphorelay signal transduction system"/>
    <property type="evidence" value="ECO:0007669"/>
    <property type="project" value="InterPro"/>
</dbReference>
<evidence type="ECO:0000313" key="5">
    <source>
        <dbReference type="Proteomes" id="UP000321464"/>
    </source>
</evidence>
<protein>
    <recommendedName>
        <fullName evidence="3">OmpR/PhoB-type domain-containing protein</fullName>
    </recommendedName>
</protein>
<dbReference type="Proteomes" id="UP000321464">
    <property type="component" value="Unassembled WGS sequence"/>
</dbReference>
<evidence type="ECO:0000259" key="3">
    <source>
        <dbReference type="PROSITE" id="PS51755"/>
    </source>
</evidence>
<proteinExistence type="predicted"/>
<dbReference type="AlphaFoldDB" id="A0A512APL8"/>
<dbReference type="GO" id="GO:0006355">
    <property type="term" value="P:regulation of DNA-templated transcription"/>
    <property type="evidence" value="ECO:0007669"/>
    <property type="project" value="InterPro"/>
</dbReference>
<dbReference type="OrthoDB" id="7502056at2"/>
<keyword evidence="5" id="KW-1185">Reference proteome</keyword>
<dbReference type="SMART" id="SM00862">
    <property type="entry name" value="Trans_reg_C"/>
    <property type="match status" value="1"/>
</dbReference>